<sequence length="704" mass="80403">MASKLGTAGGIPERRVRPVWDAIDSRQYKNALKLSTALLSKYPNSSYALALKALILERMGKMEEALSVCINAKDLLHKNDSFLIDDLTLSTLQIVFQRLDHLDMATSCYEYACGKSPNNLELMMGLFNCYVREYSFVKQQQIAIKMYKIAGEERFLLWAVCSIQLQVLCGNGGEKLLQLAEGLLKKHIASHSLHEPEALSVYISLLEQQAKYGDALEILSGNLGSLMMIEVDKLRIQGRLLARSVLMIGNVSIIILVACWKMTVVCPFWLIALPSECQHRQTASIDTWRMTRHALLTFTDPIFDCCISKASEFVENLMTEVGNDSIRGPVLAYLEIERRKIMYGRGNAEKLVGDLILYFSRFGHLASFTADVEVFLQILPSDMKKQLLEKLVKCIDSSSTPSRNVLGQHITFFKIRELIGDTFSLPVEDLVGFAVQMTEMYCQNLPLSKDLDVQESMYGEELLSMTCNALVQLFWRTKHVGYLLEAIMVLELGLTVRRYVWQYKILLLHLYSYWNALPLAYKSLDVKNILLETVSHHIFPQMLTSSLLVDTNDLLKGYTRFMEDHFRESADLTFLAYRHRNYSKVIEFVQFKERLQRSNQYLTAKIEGSILQLKRKANSIEEAESVLGSLNNGSDFLDISSDIRSKKLTFNEDLKLRPWWTPSLDKNYLSGPYEDISNNPRETLDDTKQTEAKKSFEDAFFFAS</sequence>
<dbReference type="FunFam" id="1.25.40.1040:FF:000007">
    <property type="entry name" value="N-alpha-acetyltransferase 25, NatB auxiliary subunit"/>
    <property type="match status" value="1"/>
</dbReference>
<comment type="similarity">
    <text evidence="1">Belongs to the MDM20/NAA25 family.</text>
</comment>
<feature type="region of interest" description="Disordered" evidence="2">
    <location>
        <begin position="671"/>
        <end position="690"/>
    </location>
</feature>
<comment type="caution">
    <text evidence="3">The sequence shown here is derived from an EMBL/GenBank/DDBJ whole genome shotgun (WGS) entry which is preliminary data.</text>
</comment>
<dbReference type="SUPFAM" id="SSF48452">
    <property type="entry name" value="TPR-like"/>
    <property type="match status" value="1"/>
</dbReference>
<dbReference type="AlphaFoldDB" id="A0AAD5CLM4"/>
<accession>A0AAD5CLM4</accession>
<protein>
    <submittedName>
        <fullName evidence="3">Uncharacterized protein</fullName>
    </submittedName>
</protein>
<dbReference type="Proteomes" id="UP001206925">
    <property type="component" value="Unassembled WGS sequence"/>
</dbReference>
<evidence type="ECO:0000313" key="3">
    <source>
        <dbReference type="EMBL" id="KAI7742864.1"/>
    </source>
</evidence>
<dbReference type="Gene3D" id="1.25.40.1040">
    <property type="match status" value="1"/>
</dbReference>
<evidence type="ECO:0000256" key="2">
    <source>
        <dbReference type="SAM" id="MobiDB-lite"/>
    </source>
</evidence>
<organism evidence="3 4">
    <name type="scientific">Ambrosia artemisiifolia</name>
    <name type="common">Common ragweed</name>
    <dbReference type="NCBI Taxonomy" id="4212"/>
    <lineage>
        <taxon>Eukaryota</taxon>
        <taxon>Viridiplantae</taxon>
        <taxon>Streptophyta</taxon>
        <taxon>Embryophyta</taxon>
        <taxon>Tracheophyta</taxon>
        <taxon>Spermatophyta</taxon>
        <taxon>Magnoliopsida</taxon>
        <taxon>eudicotyledons</taxon>
        <taxon>Gunneridae</taxon>
        <taxon>Pentapetalae</taxon>
        <taxon>asterids</taxon>
        <taxon>campanulids</taxon>
        <taxon>Asterales</taxon>
        <taxon>Asteraceae</taxon>
        <taxon>Asteroideae</taxon>
        <taxon>Heliantheae alliance</taxon>
        <taxon>Heliantheae</taxon>
        <taxon>Ambrosia</taxon>
    </lineage>
</organism>
<keyword evidence="4" id="KW-1185">Reference proteome</keyword>
<dbReference type="PANTHER" id="PTHR22767">
    <property type="entry name" value="N-TERMINAL ACETYLTRANSFERASE-RELATED"/>
    <property type="match status" value="1"/>
</dbReference>
<dbReference type="Pfam" id="PF09797">
    <property type="entry name" value="NatB_MDM20"/>
    <property type="match status" value="1"/>
</dbReference>
<proteinExistence type="inferred from homology"/>
<evidence type="ECO:0000256" key="1">
    <source>
        <dbReference type="ARBA" id="ARBA00006298"/>
    </source>
</evidence>
<dbReference type="GO" id="GO:0031416">
    <property type="term" value="C:NatB complex"/>
    <property type="evidence" value="ECO:0007669"/>
    <property type="project" value="TreeGrafter"/>
</dbReference>
<dbReference type="EMBL" id="JAMZMK010007882">
    <property type="protein sequence ID" value="KAI7742864.1"/>
    <property type="molecule type" value="Genomic_DNA"/>
</dbReference>
<dbReference type="PANTHER" id="PTHR22767:SF3">
    <property type="entry name" value="N-ALPHA-ACETYLTRANSFERASE 25, NATB AUXILIARY SUBUNIT"/>
    <property type="match status" value="1"/>
</dbReference>
<reference evidence="3" key="1">
    <citation type="submission" date="2022-06" db="EMBL/GenBank/DDBJ databases">
        <title>Uncovering the hologenomic basis of an extraordinary plant invasion.</title>
        <authorList>
            <person name="Bieker V.C."/>
            <person name="Martin M.D."/>
            <person name="Gilbert T."/>
            <person name="Hodgins K."/>
            <person name="Battlay P."/>
            <person name="Petersen B."/>
            <person name="Wilson J."/>
        </authorList>
    </citation>
    <scope>NUCLEOTIDE SEQUENCE</scope>
    <source>
        <strain evidence="3">AA19_3_7</strain>
        <tissue evidence="3">Leaf</tissue>
    </source>
</reference>
<evidence type="ECO:0000313" key="4">
    <source>
        <dbReference type="Proteomes" id="UP001206925"/>
    </source>
</evidence>
<dbReference type="InterPro" id="IPR011990">
    <property type="entry name" value="TPR-like_helical_dom_sf"/>
</dbReference>
<dbReference type="InterPro" id="IPR019183">
    <property type="entry name" value="NAA25_NatB_aux_su"/>
</dbReference>
<gene>
    <name evidence="3" type="ORF">M8C21_027877</name>
</gene>
<name>A0AAD5CLM4_AMBAR</name>